<protein>
    <recommendedName>
        <fullName evidence="5 11">Proline iminopeptidase</fullName>
        <shortName evidence="11">PIP</shortName>
        <ecNumber evidence="4 11">3.4.11.5</ecNumber>
    </recommendedName>
    <alternativeName>
        <fullName evidence="10 11">Prolyl aminopeptidase</fullName>
    </alternativeName>
</protein>
<dbReference type="NCBIfam" id="TIGR01249">
    <property type="entry name" value="pro_imino_pep_1"/>
    <property type="match status" value="1"/>
</dbReference>
<evidence type="ECO:0000313" key="15">
    <source>
        <dbReference type="Proteomes" id="UP001056937"/>
    </source>
</evidence>
<dbReference type="EC" id="3.4.11.5" evidence="4 11"/>
<dbReference type="Gene3D" id="3.40.50.1820">
    <property type="entry name" value="alpha/beta hydrolase"/>
    <property type="match status" value="1"/>
</dbReference>
<dbReference type="GO" id="GO:0004177">
    <property type="term" value="F:aminopeptidase activity"/>
    <property type="evidence" value="ECO:0007669"/>
    <property type="project" value="UniProtKB-KW"/>
</dbReference>
<dbReference type="RefSeq" id="WP_252165298.1">
    <property type="nucleotide sequence ID" value="NZ_CP084930.1"/>
</dbReference>
<evidence type="ECO:0000256" key="1">
    <source>
        <dbReference type="ARBA" id="ARBA00001585"/>
    </source>
</evidence>
<comment type="catalytic activity">
    <reaction evidence="1 11 12">
        <text>Release of N-terminal proline from a peptide.</text>
        <dbReference type="EC" id="3.4.11.5"/>
    </reaction>
</comment>
<evidence type="ECO:0000256" key="3">
    <source>
        <dbReference type="ARBA" id="ARBA00010088"/>
    </source>
</evidence>
<proteinExistence type="inferred from homology"/>
<keyword evidence="15" id="KW-1185">Reference proteome</keyword>
<keyword evidence="6 11" id="KW-0031">Aminopeptidase</keyword>
<reference evidence="14" key="1">
    <citation type="journal article" date="2022" name="Toxins">
        <title>Genomic Analysis of Sphingopyxis sp. USTB-05 for Biodegrading Cyanobacterial Hepatotoxins.</title>
        <authorList>
            <person name="Liu C."/>
            <person name="Xu Q."/>
            <person name="Zhao Z."/>
            <person name="Zhang H."/>
            <person name="Liu X."/>
            <person name="Yin C."/>
            <person name="Liu Y."/>
            <person name="Yan H."/>
        </authorList>
    </citation>
    <scope>NUCLEOTIDE SEQUENCE</scope>
    <source>
        <strain evidence="14">NBD5</strain>
    </source>
</reference>
<dbReference type="Pfam" id="PF00561">
    <property type="entry name" value="Abhydrolase_1"/>
    <property type="match status" value="1"/>
</dbReference>
<keyword evidence="7 11" id="KW-0963">Cytoplasm</keyword>
<evidence type="ECO:0000256" key="7">
    <source>
        <dbReference type="ARBA" id="ARBA00022490"/>
    </source>
</evidence>
<keyword evidence="9 11" id="KW-0378">Hydrolase</keyword>
<dbReference type="PIRSF" id="PIRSF006431">
    <property type="entry name" value="Pept_S33"/>
    <property type="match status" value="1"/>
</dbReference>
<accession>A0ABY4X3N7</accession>
<dbReference type="PRINTS" id="PR00793">
    <property type="entry name" value="PROAMNOPTASE"/>
</dbReference>
<evidence type="ECO:0000256" key="2">
    <source>
        <dbReference type="ARBA" id="ARBA00004496"/>
    </source>
</evidence>
<dbReference type="InterPro" id="IPR002410">
    <property type="entry name" value="Peptidase_S33"/>
</dbReference>
<dbReference type="InterPro" id="IPR000073">
    <property type="entry name" value="AB_hydrolase_1"/>
</dbReference>
<dbReference type="InterPro" id="IPR005944">
    <property type="entry name" value="Pro_iminopeptidase"/>
</dbReference>
<name>A0ABY4X3N7_9SPHN</name>
<dbReference type="EMBL" id="CP084930">
    <property type="protein sequence ID" value="USI71485.1"/>
    <property type="molecule type" value="Genomic_DNA"/>
</dbReference>
<dbReference type="Proteomes" id="UP001056937">
    <property type="component" value="Chromosome 1"/>
</dbReference>
<evidence type="ECO:0000256" key="8">
    <source>
        <dbReference type="ARBA" id="ARBA00022670"/>
    </source>
</evidence>
<evidence type="ECO:0000259" key="13">
    <source>
        <dbReference type="Pfam" id="PF00561"/>
    </source>
</evidence>
<sequence length="322" mass="35880">MTEARQPLSPFPAIEPFEAGMLDTGEGHQIYWERVGRRGGIPAVFLHGGPGGGCTPGQRRLFDPARYDLLLFDQRGCGRSRPHAALEANTTWHLVEDIERLRRACGHARWLVFGGSWGSTLALAYAQAHPDHVSALVLRGIFLLRAAELAWYYQGGAAWIFPDKWEAFLAPVPEAARADLISAYRALLTGDDAARQIEAARAWSRWEGETLTLLPDPALADSFAEDHFALAFARIENHYFHHRGWLEEGQLLRDAGRLRDIPGTIIQGRYDMATPMRSAWDLHRAWPEARFEPVADAGHAFSEPGILDRLLAATQRYAALLG</sequence>
<organism evidence="14 15">
    <name type="scientific">Sphingomonas morindae</name>
    <dbReference type="NCBI Taxonomy" id="1541170"/>
    <lineage>
        <taxon>Bacteria</taxon>
        <taxon>Pseudomonadati</taxon>
        <taxon>Pseudomonadota</taxon>
        <taxon>Alphaproteobacteria</taxon>
        <taxon>Sphingomonadales</taxon>
        <taxon>Sphingomonadaceae</taxon>
        <taxon>Sphingomonas</taxon>
    </lineage>
</organism>
<dbReference type="InterPro" id="IPR029058">
    <property type="entry name" value="AB_hydrolase_fold"/>
</dbReference>
<feature type="domain" description="AB hydrolase-1" evidence="13">
    <location>
        <begin position="44"/>
        <end position="301"/>
    </location>
</feature>
<comment type="similarity">
    <text evidence="3 11 12">Belongs to the peptidase S33 family.</text>
</comment>
<evidence type="ECO:0000256" key="4">
    <source>
        <dbReference type="ARBA" id="ARBA00012568"/>
    </source>
</evidence>
<comment type="subcellular location">
    <subcellularLocation>
        <location evidence="2 11">Cytoplasm</location>
    </subcellularLocation>
</comment>
<dbReference type="PANTHER" id="PTHR43722">
    <property type="entry name" value="PROLINE IMINOPEPTIDASE"/>
    <property type="match status" value="1"/>
</dbReference>
<evidence type="ECO:0000256" key="9">
    <source>
        <dbReference type="ARBA" id="ARBA00022801"/>
    </source>
</evidence>
<evidence type="ECO:0000313" key="14">
    <source>
        <dbReference type="EMBL" id="USI71485.1"/>
    </source>
</evidence>
<gene>
    <name evidence="14" type="primary">pip</name>
    <name evidence="14" type="ORF">LHA26_09035</name>
</gene>
<evidence type="ECO:0000256" key="6">
    <source>
        <dbReference type="ARBA" id="ARBA00022438"/>
    </source>
</evidence>
<evidence type="ECO:0000256" key="12">
    <source>
        <dbReference type="RuleBase" id="RU003421"/>
    </source>
</evidence>
<evidence type="ECO:0000256" key="10">
    <source>
        <dbReference type="ARBA" id="ARBA00029605"/>
    </source>
</evidence>
<dbReference type="PANTHER" id="PTHR43722:SF1">
    <property type="entry name" value="PROLINE IMINOPEPTIDASE"/>
    <property type="match status" value="1"/>
</dbReference>
<evidence type="ECO:0000256" key="11">
    <source>
        <dbReference type="PIRNR" id="PIRNR006431"/>
    </source>
</evidence>
<keyword evidence="8 11" id="KW-0645">Protease</keyword>
<dbReference type="SUPFAM" id="SSF53474">
    <property type="entry name" value="alpha/beta-Hydrolases"/>
    <property type="match status" value="1"/>
</dbReference>
<evidence type="ECO:0000256" key="5">
    <source>
        <dbReference type="ARBA" id="ARBA00021843"/>
    </source>
</evidence>